<dbReference type="InterPro" id="IPR000719">
    <property type="entry name" value="Prot_kinase_dom"/>
</dbReference>
<dbReference type="PROSITE" id="PS50011">
    <property type="entry name" value="PROTEIN_KINASE_DOM"/>
    <property type="match status" value="3"/>
</dbReference>
<dbReference type="PROSITE" id="PS00010">
    <property type="entry name" value="ASX_HYDROXYL"/>
    <property type="match status" value="2"/>
</dbReference>
<keyword evidence="5" id="KW-0732">Signal</keyword>
<dbReference type="InterPro" id="IPR017441">
    <property type="entry name" value="Protein_kinase_ATP_BS"/>
</dbReference>
<evidence type="ECO:0000259" key="16">
    <source>
        <dbReference type="PROSITE" id="PS50026"/>
    </source>
</evidence>
<dbReference type="GO" id="GO:0030247">
    <property type="term" value="F:polysaccharide binding"/>
    <property type="evidence" value="ECO:0007669"/>
    <property type="project" value="InterPro"/>
</dbReference>
<evidence type="ECO:0000256" key="5">
    <source>
        <dbReference type="ARBA" id="ARBA00022729"/>
    </source>
</evidence>
<feature type="domain" description="Protein kinase" evidence="15">
    <location>
        <begin position="124"/>
        <end position="424"/>
    </location>
</feature>
<evidence type="ECO:0000256" key="7">
    <source>
        <dbReference type="ARBA" id="ARBA00022741"/>
    </source>
</evidence>
<dbReference type="InterPro" id="IPR008271">
    <property type="entry name" value="Ser/Thr_kinase_AS"/>
</dbReference>
<dbReference type="PANTHER" id="PTHR27005">
    <property type="entry name" value="WALL-ASSOCIATED RECEPTOR KINASE-LIKE 21"/>
    <property type="match status" value="1"/>
</dbReference>
<evidence type="ECO:0000256" key="14">
    <source>
        <dbReference type="SAM" id="Phobius"/>
    </source>
</evidence>
<dbReference type="PANTHER" id="PTHR27005:SF479">
    <property type="entry name" value="OS06G0706600 PROTEIN"/>
    <property type="match status" value="1"/>
</dbReference>
<dbReference type="CDD" id="cd00054">
    <property type="entry name" value="EGF_CA"/>
    <property type="match status" value="2"/>
</dbReference>
<keyword evidence="2" id="KW-0723">Serine/threonine-protein kinase</keyword>
<dbReference type="InterPro" id="IPR045274">
    <property type="entry name" value="WAK-like"/>
</dbReference>
<accession>A0A8J5ET58</accession>
<gene>
    <name evidence="17" type="ORF">ZIOFF_070505</name>
</gene>
<dbReference type="InterPro" id="IPR049883">
    <property type="entry name" value="NOTCH1_EGF-like"/>
</dbReference>
<dbReference type="Proteomes" id="UP000734854">
    <property type="component" value="Unassembled WGS sequence"/>
</dbReference>
<feature type="transmembrane region" description="Helical" evidence="14">
    <location>
        <begin position="59"/>
        <end position="80"/>
    </location>
</feature>
<evidence type="ECO:0000313" key="18">
    <source>
        <dbReference type="Proteomes" id="UP000734854"/>
    </source>
</evidence>
<keyword evidence="3 12" id="KW-0245">EGF-like domain</keyword>
<evidence type="ECO:0000256" key="4">
    <source>
        <dbReference type="ARBA" id="ARBA00022679"/>
    </source>
</evidence>
<dbReference type="PROSITE" id="PS00107">
    <property type="entry name" value="PROTEIN_KINASE_ATP"/>
    <property type="match status" value="1"/>
</dbReference>
<evidence type="ECO:0000256" key="3">
    <source>
        <dbReference type="ARBA" id="ARBA00022536"/>
    </source>
</evidence>
<feature type="domain" description="EGF-like" evidence="16">
    <location>
        <begin position="1362"/>
        <end position="1403"/>
    </location>
</feature>
<evidence type="ECO:0000256" key="6">
    <source>
        <dbReference type="ARBA" id="ARBA00022737"/>
    </source>
</evidence>
<keyword evidence="4" id="KW-0808">Transferase</keyword>
<feature type="domain" description="Protein kinase" evidence="15">
    <location>
        <begin position="605"/>
        <end position="999"/>
    </location>
</feature>
<dbReference type="GO" id="GO:0004674">
    <property type="term" value="F:protein serine/threonine kinase activity"/>
    <property type="evidence" value="ECO:0007669"/>
    <property type="project" value="UniProtKB-KW"/>
</dbReference>
<dbReference type="InterPro" id="IPR011009">
    <property type="entry name" value="Kinase-like_dom_sf"/>
</dbReference>
<evidence type="ECO:0000259" key="15">
    <source>
        <dbReference type="PROSITE" id="PS50011"/>
    </source>
</evidence>
<dbReference type="SMART" id="SM00179">
    <property type="entry name" value="EGF_CA"/>
    <property type="match status" value="2"/>
</dbReference>
<reference evidence="17 18" key="1">
    <citation type="submission" date="2020-08" db="EMBL/GenBank/DDBJ databases">
        <title>Plant Genome Project.</title>
        <authorList>
            <person name="Zhang R.-G."/>
        </authorList>
    </citation>
    <scope>NUCLEOTIDE SEQUENCE [LARGE SCALE GENOMIC DNA]</scope>
    <source>
        <tissue evidence="17">Rhizome</tissue>
    </source>
</reference>
<comment type="caution">
    <text evidence="17">The sequence shown here is derived from an EMBL/GenBank/DDBJ whole genome shotgun (WGS) entry which is preliminary data.</text>
</comment>
<evidence type="ECO:0000256" key="9">
    <source>
        <dbReference type="ARBA" id="ARBA00022840"/>
    </source>
</evidence>
<dbReference type="Pfam" id="PF00069">
    <property type="entry name" value="Pkinase"/>
    <property type="match status" value="2"/>
</dbReference>
<dbReference type="InterPro" id="IPR001881">
    <property type="entry name" value="EGF-like_Ca-bd_dom"/>
</dbReference>
<dbReference type="FunFam" id="2.10.25.10:FF:000038">
    <property type="entry name" value="Fibrillin 2"/>
    <property type="match status" value="2"/>
</dbReference>
<dbReference type="Gene3D" id="3.30.200.20">
    <property type="entry name" value="Phosphorylase Kinase, domain 1"/>
    <property type="match status" value="1"/>
</dbReference>
<feature type="binding site" evidence="13">
    <location>
        <position position="1510"/>
    </location>
    <ligand>
        <name>ATP</name>
        <dbReference type="ChEBI" id="CHEBI:30616"/>
    </ligand>
</feature>
<dbReference type="Pfam" id="PF07714">
    <property type="entry name" value="PK_Tyr_Ser-Thr"/>
    <property type="match status" value="1"/>
</dbReference>
<keyword evidence="9 13" id="KW-0067">ATP-binding</keyword>
<dbReference type="Gene3D" id="2.10.25.10">
    <property type="entry name" value="Laminin"/>
    <property type="match status" value="2"/>
</dbReference>
<keyword evidence="8" id="KW-0418">Kinase</keyword>
<dbReference type="InterPro" id="IPR000742">
    <property type="entry name" value="EGF"/>
</dbReference>
<dbReference type="GO" id="GO:0005524">
    <property type="term" value="F:ATP binding"/>
    <property type="evidence" value="ECO:0007669"/>
    <property type="project" value="UniProtKB-UniRule"/>
</dbReference>
<evidence type="ECO:0000256" key="8">
    <source>
        <dbReference type="ARBA" id="ARBA00022777"/>
    </source>
</evidence>
<evidence type="ECO:0000256" key="10">
    <source>
        <dbReference type="ARBA" id="ARBA00023157"/>
    </source>
</evidence>
<dbReference type="SUPFAM" id="SSF56112">
    <property type="entry name" value="Protein kinase-like (PK-like)"/>
    <property type="match status" value="3"/>
</dbReference>
<keyword evidence="10" id="KW-1015">Disulfide bond</keyword>
<keyword evidence="14" id="KW-0472">Membrane</keyword>
<dbReference type="PROSITE" id="PS01187">
    <property type="entry name" value="EGF_CA"/>
    <property type="match status" value="2"/>
</dbReference>
<dbReference type="SMART" id="SM00181">
    <property type="entry name" value="EGF"/>
    <property type="match status" value="4"/>
</dbReference>
<dbReference type="SMART" id="SM00220">
    <property type="entry name" value="S_TKc"/>
    <property type="match status" value="2"/>
</dbReference>
<keyword evidence="11" id="KW-0325">Glycoprotein</keyword>
<keyword evidence="18" id="KW-1185">Reference proteome</keyword>
<dbReference type="FunFam" id="1.10.510.10:FF:000084">
    <property type="entry name" value="Wall-associated receptor kinase 2"/>
    <property type="match status" value="2"/>
</dbReference>
<dbReference type="InterPro" id="IPR018097">
    <property type="entry name" value="EGF_Ca-bd_CS"/>
</dbReference>
<dbReference type="Pfam" id="PF13947">
    <property type="entry name" value="GUB_WAK_bind"/>
    <property type="match status" value="1"/>
</dbReference>
<sequence>MRDKKGFGKEMLILSQVNHRHIVKLLEFPCWSMNIDKALLNVDLNAADSTDAVAYSHSLHLQSFMGVKSLVSFSVVLLWLNAMHSTAAALAMSLLLSQMLLLLLLLAVASAVPDGGCLTKCGDVEIPYPFGIGAIIADCSGEDCFFNGTETAIGANCSLGGGFNLTCNTMESGIKKPFYYNVEVLNYFVGDGPFYYNVEVLKNIVKLLGCCLETEVPLLIYEFISNGTLSDHLHVSQDESKLSWDDRLRIALESAGALAYLHSAASMSIFHRDVKSSNILLDDTFKAKISDFGASRFIPLDQTHIVTAIHGTFGYIDPEYYQTSQLTEKSDVYSFGIILLELLTGKKPIFSTKNGLQQNLAMNFLQATRENVLLDLIEDRVLQEGTKQEFLEISSLIEICLNLKGAKRPTMKEVEYKLQSMRKVRMKKKRVCILEGNEDAECLLIISGQEKEIGGLVLPGLGLGFQHWVPIIVGIHDAISSTEQLIPMSLLFLLLLLPAVVSAVPDGSCPTKCGVVEIPYPFGIGANCSLGGGFNLTCNTIESGLMKPFYGNNVEVLNISLVTGQVRMLNNITSACYNSNYNNITYSYSWWLDLENTPYRLSDLHNKFTVIGCNTLAYFLALDGSNGYERGCVSMCRYEQNIVNDSCSGMGCCQTTIPKNLRYYEVSFGQSCFNNSNTWRFSRCSYAALLEAEWFHFQTSYITTNQFMQISDGRVPVVLDWAIRNETCEVAKRNLTSSYACVSAHSYCVDSSNGPGYLCNCSEGYQGNPYVSHGCQDINECDQQSNPCSDGICQNLPGDYRCECPEGTQGNAYNGVCITAESQKLSLAVKVAIASPQIIHGDVKPSNILLDMDYTAKISDFGASKMIPKGEKQFATLLQFTHGYIDPECLMTYELTYKSDVYSFGVVLLELFTGKKVISFEESEEQKSLVSTFTMLEKQNRVSDILDNQVKLEGNIEFIQELTALIKECLKSKGEDRPTMKEVAEELNGLRTLKKHPFIVQHNVEEMESLLSGLSNFKSGPSGIGLQQGTHHASALLCKTGIDSVRLSMSLLLSQMLLLLAVASAVPDNRCLKKCGDVEIPYPFGIGAIGANCFGEGQDCICNSTETGIGANCSLGGGFNLTCNTMESGIKKPFFGNVEVLNISLVMGQVRLLHPVSSACYNSTYNNVTYKDWSLDMRDTSYRFSNLRNKFTVIGCETLVYILDYHGSNISYQSGCVSMCRDKQSIVNDSCSGMGCCQTSIPKNLKYYRVSFDENFNNSDTRGFDTCSYAALLEAEWFRFQTSYITTNQLMQMNNNGRVPVVMDWAIGNETCEVVAKRNLITSYACISNNSVCVNSTNGPGYLCNCSTGYQGNPYVSNGCQDINECNLQSNPCSDGICQNLPGNYSCHCPKGTHGDAYHGTCIPDLPLAVKVATGCSGVIILLLCTMCLYIVYQRRKLEEMKRKYFKQHGGYELEEKMKSENAFNKFKIFGSKELEKATNHFDDKNIIGRGGNGVVYKGVLENQDVAIKKPKIINEDLKKQFGTETLILSDVNHVNIVKLLGCCLEMEMPLLVYEFVPNGTLFHLIHESENRVPASLDTRLRIAYESADALDYLHSKASPQIIHGDVKSSNILLDMDNTVKISDFGASKLIPKGEKQFATLLQFTHGYIDPECLMTYALTNKSDVYNFGVVLLELFTGKKAINFEESEEQRSLVSTFTMLENQNRVSEILHNQVKLEANIEFIQELTILIKECLKLKGEDRPTMKEVAEELNGLRTLKQHPFVVQQNADEMESLLDGLSNVNHADSNTTFNIESKLTGWSNIQGWL</sequence>
<dbReference type="PROSITE" id="PS00108">
    <property type="entry name" value="PROTEIN_KINASE_ST"/>
    <property type="match status" value="3"/>
</dbReference>
<dbReference type="GO" id="GO:0005509">
    <property type="term" value="F:calcium ion binding"/>
    <property type="evidence" value="ECO:0007669"/>
    <property type="project" value="InterPro"/>
</dbReference>
<dbReference type="InterPro" id="IPR001245">
    <property type="entry name" value="Ser-Thr/Tyr_kinase_cat_dom"/>
</dbReference>
<proteinExistence type="predicted"/>
<dbReference type="PROSITE" id="PS50026">
    <property type="entry name" value="EGF_3"/>
    <property type="match status" value="2"/>
</dbReference>
<evidence type="ECO:0000256" key="11">
    <source>
        <dbReference type="ARBA" id="ARBA00023180"/>
    </source>
</evidence>
<dbReference type="Gene3D" id="1.10.510.10">
    <property type="entry name" value="Transferase(Phosphotransferase) domain 1"/>
    <property type="match status" value="3"/>
</dbReference>
<keyword evidence="6" id="KW-0677">Repeat</keyword>
<feature type="domain" description="EGF-like" evidence="16">
    <location>
        <begin position="777"/>
        <end position="818"/>
    </location>
</feature>
<dbReference type="InterPro" id="IPR000152">
    <property type="entry name" value="EGF-type_Asp/Asn_hydroxyl_site"/>
</dbReference>
<dbReference type="GO" id="GO:0005886">
    <property type="term" value="C:plasma membrane"/>
    <property type="evidence" value="ECO:0007669"/>
    <property type="project" value="TreeGrafter"/>
</dbReference>
<keyword evidence="14" id="KW-0812">Transmembrane</keyword>
<evidence type="ECO:0000256" key="1">
    <source>
        <dbReference type="ARBA" id="ARBA00004479"/>
    </source>
</evidence>
<evidence type="ECO:0000313" key="17">
    <source>
        <dbReference type="EMBL" id="KAG6469576.1"/>
    </source>
</evidence>
<organism evidence="17 18">
    <name type="scientific">Zingiber officinale</name>
    <name type="common">Ginger</name>
    <name type="synonym">Amomum zingiber</name>
    <dbReference type="NCBI Taxonomy" id="94328"/>
    <lineage>
        <taxon>Eukaryota</taxon>
        <taxon>Viridiplantae</taxon>
        <taxon>Streptophyta</taxon>
        <taxon>Embryophyta</taxon>
        <taxon>Tracheophyta</taxon>
        <taxon>Spermatophyta</taxon>
        <taxon>Magnoliopsida</taxon>
        <taxon>Liliopsida</taxon>
        <taxon>Zingiberales</taxon>
        <taxon>Zingiberaceae</taxon>
        <taxon>Zingiber</taxon>
    </lineage>
</organism>
<dbReference type="SUPFAM" id="SSF57196">
    <property type="entry name" value="EGF/Laminin"/>
    <property type="match status" value="2"/>
</dbReference>
<dbReference type="InterPro" id="IPR025287">
    <property type="entry name" value="WAK_GUB"/>
</dbReference>
<evidence type="ECO:0000256" key="12">
    <source>
        <dbReference type="PROSITE-ProRule" id="PRU00076"/>
    </source>
</evidence>
<evidence type="ECO:0000256" key="13">
    <source>
        <dbReference type="PROSITE-ProRule" id="PRU10141"/>
    </source>
</evidence>
<keyword evidence="7 13" id="KW-0547">Nucleotide-binding</keyword>
<keyword evidence="14" id="KW-1133">Transmembrane helix</keyword>
<evidence type="ECO:0000256" key="2">
    <source>
        <dbReference type="ARBA" id="ARBA00022527"/>
    </source>
</evidence>
<dbReference type="GO" id="GO:0007166">
    <property type="term" value="P:cell surface receptor signaling pathway"/>
    <property type="evidence" value="ECO:0007669"/>
    <property type="project" value="InterPro"/>
</dbReference>
<protein>
    <submittedName>
        <fullName evidence="17">Uncharacterized protein</fullName>
    </submittedName>
</protein>
<comment type="subcellular location">
    <subcellularLocation>
        <location evidence="1">Membrane</location>
        <topology evidence="1">Single-pass type I membrane protein</topology>
    </subcellularLocation>
</comment>
<comment type="caution">
    <text evidence="12">Lacks conserved residue(s) required for the propagation of feature annotation.</text>
</comment>
<name>A0A8J5ET58_ZINOF</name>
<dbReference type="Pfam" id="PF07645">
    <property type="entry name" value="EGF_CA"/>
    <property type="match status" value="2"/>
</dbReference>
<dbReference type="EMBL" id="JACMSC010000021">
    <property type="protein sequence ID" value="KAG6469576.1"/>
    <property type="molecule type" value="Genomic_DNA"/>
</dbReference>
<feature type="transmembrane region" description="Helical" evidence="14">
    <location>
        <begin position="87"/>
        <end position="112"/>
    </location>
</feature>
<feature type="domain" description="Protein kinase" evidence="15">
    <location>
        <begin position="1482"/>
        <end position="1763"/>
    </location>
</feature>